<feature type="region of interest" description="Disordered" evidence="4">
    <location>
        <begin position="422"/>
        <end position="1317"/>
    </location>
</feature>
<dbReference type="GeneTree" id="ENSGT00940000158943"/>
<evidence type="ECO:0000256" key="2">
    <source>
        <dbReference type="ARBA" id="ARBA00022553"/>
    </source>
</evidence>
<dbReference type="Bgee" id="ENSELUG00000005060">
    <property type="expression patterns" value="Expressed in brain and 6 other cell types or tissues"/>
</dbReference>
<dbReference type="Proteomes" id="UP000265140">
    <property type="component" value="Chromosome 19"/>
</dbReference>
<reference evidence="7" key="3">
    <citation type="submission" date="2025-08" db="UniProtKB">
        <authorList>
            <consortium name="Ensembl"/>
        </authorList>
    </citation>
    <scope>IDENTIFICATION</scope>
</reference>
<feature type="compositionally biased region" description="Basic and acidic residues" evidence="4">
    <location>
        <begin position="604"/>
        <end position="615"/>
    </location>
</feature>
<feature type="compositionally biased region" description="Low complexity" evidence="4">
    <location>
        <begin position="948"/>
        <end position="959"/>
    </location>
</feature>
<proteinExistence type="predicted"/>
<reference evidence="7" key="2">
    <citation type="submission" date="2020-02" db="EMBL/GenBank/DDBJ databases">
        <title>Esox lucius (northern pike) genome, fEsoLuc1, primary haplotype.</title>
        <authorList>
            <person name="Myers G."/>
            <person name="Karagic N."/>
            <person name="Meyer A."/>
            <person name="Pippel M."/>
            <person name="Reichard M."/>
            <person name="Winkler S."/>
            <person name="Tracey A."/>
            <person name="Sims Y."/>
            <person name="Howe K."/>
            <person name="Rhie A."/>
            <person name="Formenti G."/>
            <person name="Durbin R."/>
            <person name="Fedrigo O."/>
            <person name="Jarvis E.D."/>
        </authorList>
    </citation>
    <scope>NUCLEOTIDE SEQUENCE [LARGE SCALE GENOMIC DNA]</scope>
</reference>
<feature type="compositionally biased region" description="Basic and acidic residues" evidence="4">
    <location>
        <begin position="1256"/>
        <end position="1268"/>
    </location>
</feature>
<dbReference type="GO" id="GO:0001540">
    <property type="term" value="F:amyloid-beta binding"/>
    <property type="evidence" value="ECO:0007669"/>
    <property type="project" value="TreeGrafter"/>
</dbReference>
<feature type="compositionally biased region" description="Low complexity" evidence="4">
    <location>
        <begin position="927"/>
        <end position="938"/>
    </location>
</feature>
<dbReference type="Pfam" id="PF00595">
    <property type="entry name" value="PDZ"/>
    <property type="match status" value="2"/>
</dbReference>
<dbReference type="CDD" id="cd06720">
    <property type="entry name" value="PDZ1_APBA1_3-like"/>
    <property type="match status" value="1"/>
</dbReference>
<feature type="compositionally biased region" description="Low complexity" evidence="4">
    <location>
        <begin position="970"/>
        <end position="980"/>
    </location>
</feature>
<dbReference type="SMART" id="SM00228">
    <property type="entry name" value="PDZ"/>
    <property type="match status" value="2"/>
</dbReference>
<feature type="compositionally biased region" description="Basic and acidic residues" evidence="4">
    <location>
        <begin position="223"/>
        <end position="232"/>
    </location>
</feature>
<dbReference type="FunFam" id="2.30.42.10:FF:000017">
    <property type="entry name" value="Amyloid beta A4 protein-binding family A member 1"/>
    <property type="match status" value="1"/>
</dbReference>
<dbReference type="InterPro" id="IPR006020">
    <property type="entry name" value="PTB/PI_dom"/>
</dbReference>
<evidence type="ECO:0000313" key="8">
    <source>
        <dbReference type="Proteomes" id="UP000265140"/>
    </source>
</evidence>
<dbReference type="InterPro" id="IPR051230">
    <property type="entry name" value="APP-Binding"/>
</dbReference>
<dbReference type="Gene3D" id="2.30.42.10">
    <property type="match status" value="2"/>
</dbReference>
<feature type="compositionally biased region" description="Polar residues" evidence="4">
    <location>
        <begin position="387"/>
        <end position="399"/>
    </location>
</feature>
<organism evidence="7 8">
    <name type="scientific">Esox lucius</name>
    <name type="common">Northern pike</name>
    <dbReference type="NCBI Taxonomy" id="8010"/>
    <lineage>
        <taxon>Eukaryota</taxon>
        <taxon>Metazoa</taxon>
        <taxon>Chordata</taxon>
        <taxon>Craniata</taxon>
        <taxon>Vertebrata</taxon>
        <taxon>Euteleostomi</taxon>
        <taxon>Actinopterygii</taxon>
        <taxon>Neopterygii</taxon>
        <taxon>Teleostei</taxon>
        <taxon>Protacanthopterygii</taxon>
        <taxon>Esociformes</taxon>
        <taxon>Esocidae</taxon>
        <taxon>Esox</taxon>
    </lineage>
</organism>
<dbReference type="GO" id="GO:0005886">
    <property type="term" value="C:plasma membrane"/>
    <property type="evidence" value="ECO:0007669"/>
    <property type="project" value="TreeGrafter"/>
</dbReference>
<evidence type="ECO:0000259" key="6">
    <source>
        <dbReference type="PROSITE" id="PS50106"/>
    </source>
</evidence>
<feature type="compositionally biased region" description="Basic and acidic residues" evidence="4">
    <location>
        <begin position="422"/>
        <end position="435"/>
    </location>
</feature>
<feature type="compositionally biased region" description="Low complexity" evidence="4">
    <location>
        <begin position="906"/>
        <end position="917"/>
    </location>
</feature>
<dbReference type="PROSITE" id="PS01179">
    <property type="entry name" value="PID"/>
    <property type="match status" value="1"/>
</dbReference>
<feature type="compositionally biased region" description="Polar residues" evidence="4">
    <location>
        <begin position="1298"/>
        <end position="1309"/>
    </location>
</feature>
<feature type="compositionally biased region" description="Polar residues" evidence="4">
    <location>
        <begin position="77"/>
        <end position="87"/>
    </location>
</feature>
<feature type="compositionally biased region" description="Polar residues" evidence="4">
    <location>
        <begin position="981"/>
        <end position="1010"/>
    </location>
</feature>
<dbReference type="Gene3D" id="2.30.29.30">
    <property type="entry name" value="Pleckstrin-homology domain (PH domain)/Phosphotyrosine-binding domain (PTB)"/>
    <property type="match status" value="1"/>
</dbReference>
<evidence type="ECO:0000256" key="4">
    <source>
        <dbReference type="SAM" id="MobiDB-lite"/>
    </source>
</evidence>
<dbReference type="InParanoid" id="A0A6Q2X1Z9"/>
<protein>
    <recommendedName>
        <fullName evidence="9">Amyloid beta precursor protein binding family A member 2</fullName>
    </recommendedName>
</protein>
<feature type="compositionally biased region" description="Basic and acidic residues" evidence="4">
    <location>
        <begin position="588"/>
        <end position="597"/>
    </location>
</feature>
<reference evidence="7" key="4">
    <citation type="submission" date="2025-09" db="UniProtKB">
        <authorList>
            <consortium name="Ensembl"/>
        </authorList>
    </citation>
    <scope>IDENTIFICATION</scope>
</reference>
<dbReference type="Ensembl" id="ENSELUT00000068399.2">
    <property type="protein sequence ID" value="ENSELUP00000047423.2"/>
    <property type="gene ID" value="ENSELUG00000005060.3"/>
</dbReference>
<dbReference type="InterPro" id="IPR001478">
    <property type="entry name" value="PDZ"/>
</dbReference>
<keyword evidence="8" id="KW-1185">Reference proteome</keyword>
<feature type="compositionally biased region" description="Polar residues" evidence="4">
    <location>
        <begin position="841"/>
        <end position="851"/>
    </location>
</feature>
<feature type="compositionally biased region" description="Polar residues" evidence="4">
    <location>
        <begin position="960"/>
        <end position="969"/>
    </location>
</feature>
<evidence type="ECO:0000313" key="7">
    <source>
        <dbReference type="Ensembl" id="ENSELUP00000047423.2"/>
    </source>
</evidence>
<dbReference type="InterPro" id="IPR036034">
    <property type="entry name" value="PDZ_sf"/>
</dbReference>
<feature type="compositionally biased region" description="Basic and acidic residues" evidence="4">
    <location>
        <begin position="89"/>
        <end position="103"/>
    </location>
</feature>
<feature type="domain" description="PDZ" evidence="6">
    <location>
        <begin position="1613"/>
        <end position="1689"/>
    </location>
</feature>
<feature type="compositionally biased region" description="Acidic residues" evidence="4">
    <location>
        <begin position="202"/>
        <end position="217"/>
    </location>
</feature>
<dbReference type="SMART" id="SM00462">
    <property type="entry name" value="PTB"/>
    <property type="match status" value="1"/>
</dbReference>
<dbReference type="InterPro" id="IPR011993">
    <property type="entry name" value="PH-like_dom_sf"/>
</dbReference>
<dbReference type="Pfam" id="PF00640">
    <property type="entry name" value="PID"/>
    <property type="match status" value="1"/>
</dbReference>
<evidence type="ECO:0000256" key="1">
    <source>
        <dbReference type="ARBA" id="ARBA00022448"/>
    </source>
</evidence>
<dbReference type="CDD" id="cd01208">
    <property type="entry name" value="PTB_X11"/>
    <property type="match status" value="1"/>
</dbReference>
<dbReference type="PRINTS" id="PR01217">
    <property type="entry name" value="PRICHEXTENSN"/>
</dbReference>
<feature type="region of interest" description="Disordered" evidence="4">
    <location>
        <begin position="372"/>
        <end position="399"/>
    </location>
</feature>
<feature type="compositionally biased region" description="Basic and acidic residues" evidence="4">
    <location>
        <begin position="561"/>
        <end position="580"/>
    </location>
</feature>
<dbReference type="FunFam" id="2.30.42.10:FF:000007">
    <property type="entry name" value="Amyloid beta A4 protein-binding family A member"/>
    <property type="match status" value="1"/>
</dbReference>
<accession>A0A6Q2X1Z9</accession>
<dbReference type="GO" id="GO:0043197">
    <property type="term" value="C:dendritic spine"/>
    <property type="evidence" value="ECO:0007669"/>
    <property type="project" value="TreeGrafter"/>
</dbReference>
<feature type="region of interest" description="Disordered" evidence="4">
    <location>
        <begin position="1"/>
        <end position="232"/>
    </location>
</feature>
<dbReference type="PANTHER" id="PTHR12345:SF16">
    <property type="entry name" value="X11L, ISOFORM F-RELATED"/>
    <property type="match status" value="1"/>
</dbReference>
<dbReference type="GO" id="GO:0005737">
    <property type="term" value="C:cytoplasm"/>
    <property type="evidence" value="ECO:0007669"/>
    <property type="project" value="TreeGrafter"/>
</dbReference>
<keyword evidence="2" id="KW-0597">Phosphoprotein</keyword>
<dbReference type="SUPFAM" id="SSF50156">
    <property type="entry name" value="PDZ domain-like"/>
    <property type="match status" value="2"/>
</dbReference>
<evidence type="ECO:0000256" key="3">
    <source>
        <dbReference type="ARBA" id="ARBA00022737"/>
    </source>
</evidence>
<evidence type="ECO:0008006" key="9">
    <source>
        <dbReference type="Google" id="ProtNLM"/>
    </source>
</evidence>
<feature type="compositionally biased region" description="Basic and acidic residues" evidence="4">
    <location>
        <begin position="667"/>
        <end position="689"/>
    </location>
</feature>
<dbReference type="OMA" id="PSPAPCY"/>
<feature type="compositionally biased region" description="Low complexity" evidence="4">
    <location>
        <begin position="1061"/>
        <end position="1072"/>
    </location>
</feature>
<feature type="compositionally biased region" description="Polar residues" evidence="4">
    <location>
        <begin position="742"/>
        <end position="764"/>
    </location>
</feature>
<feature type="compositionally biased region" description="Polar residues" evidence="4">
    <location>
        <begin position="859"/>
        <end position="884"/>
    </location>
</feature>
<feature type="compositionally biased region" description="Polar residues" evidence="4">
    <location>
        <begin position="175"/>
        <end position="200"/>
    </location>
</feature>
<name>A0A6Q2X1Z9_ESOLU</name>
<feature type="compositionally biased region" description="Basic residues" evidence="4">
    <location>
        <begin position="816"/>
        <end position="827"/>
    </location>
</feature>
<sequence length="1703" mass="185962">MAYGKKPGKITRILRPSPSSCPGLAGLMDKRPGTIKRILAPSTPPCPGSRSTKDPSDDSPKDLSSRDPTEEPHNRSPNEGLSLNLRSPGNKELDNNNDDRTPVPDDDTLAHPTPALPCQPQPQHRESPTSPGPRPRSRPCTGPASDSPFGQKSRTRAVTPSLVLAGRNQPRPEVPSNSLVHSTVAASVSSLNQPSDTTGPDSMDEDEEEDEEEDSCSEYDNVGSDREGLEQDVDRVLLHTDARGMEVRYSTRHPDPPGDSCVEGEDGLYVEHEDGTYKKLQDGTYVACEGRTYIEREDGTYVECEDGAYIEHKDGTYEEYEDGAYIEHEDGTYVRLEDGTYVEYEDGPYVEGEDINYLEGSIEGGRNITGQHPVPRPADGPGHEQMSRGSTLRQKTSTDLCTSPAYHHQFRDIPHQTCKAGNEERVEVEGEKETGEVEEQEETGEVEGQEETGEVEGEKETGEVEKGEKETGEVEGQEVTGELEGQEETGEVVRQEKTGEVVVQEVEGEVERQEETGEVVVQEVQGQEETEEERDVTTYSENSEETEEDTPSSHQGNGGEGTREAERDGERDREGERTRQGELMTEGLGERDIRIQEHTVVSHQEMEELRRDRQSQADCIMGNPGGSTTSRRVLESPQRTSCRVSGGGRDWTPQRAHKEVKRQGRGGRRDTRCERGGGRGGRETEREDGVGQMMSEVKVCMSSSSSSETQDGREAALRPRPPRPRPRPRPGPGNPHPHQADSHSQQAKAQSKTRPKQAYQTHTYLTEGDTDPAQAQNLELEAQSDTRQSQQTKAQDCGEDAIRPRPRSGPNTPHPHQTRPKQVHQTRHAQPDQNRKRQAPSHPTQAQASQDHTGKTRGHTQPTLCSTSTSDSPPSLQNQTQLNGTSTRSTSDSPPSLQNQAQLNGTSTRSTSDSPPSLQNQAQLNGTSTRSTSDSPPSLQNQTQLNGTSTRSTSDSPPSLRNQAQLNGISTRSPSDSPSSVQNQAELHGTSTRSISDSLPSLQNQDQLQGTSTRSTSASPPSKAQTCYSQVQQHDRESLVGPQPTSVSPTSQQNQALSHGTSTRPTSVSPPSHKAQVQDHTPNTRHPQHRYRESSARAPSDPPPFQGQLYQTETRTQEEPQREGPTSLSSDRNPIPEKHPGAVNTSPLPSPTPRYKSSPASSAPCYKTTPPSPAPCYKTTPPSPAPCYKTTPPSPAPCYKTTPPSPAPCYKTTPPSPAPSYKTTPPSPAPCYKVCPSPPAPPYKTSPAPLAPQRGTEARRESPERRSAQEQIPQHVTEEQPSRPPYPEPQETEEDSDNTPQPTQNNASFPSFVDVPGPCEPEDLIDGIIFAANYLGSTQLLSDKNPSKGIRMAQAHEAVSQVKSQDEDSQLVTEVDLFISTKAVKVLNADTQDTVFILQETLMDSALRTISYIADIGSIVVLMARTRRSGGTASQDCTESDLSSAEGQRQYRMICYVFESEDAQLIAQSIGQAFSVAYREFLRANGINPKDLSQKQYSDIINSQEMYNDDLVHFSNSDNCKELELEKQKGESLGVVIVESGWGSILPTVILANMLNSGPAARSGKLNVGDQIMSINNTSLVGLPLATCQSIIKGLKSQVQVKLSIVSCPPVTTVLIKRPDLKFQLGFSVQNGIICSLMRGGIAERGGVRVGHRIIEINGQSVVAMPHEKIVQTLSISVGEINMKTMPAVMFRLLTGQETPVYI</sequence>
<dbReference type="PROSITE" id="PS50106">
    <property type="entry name" value="PDZ"/>
    <property type="match status" value="2"/>
</dbReference>
<dbReference type="CDD" id="cd06793">
    <property type="entry name" value="PDZ2_APBA1_3-like"/>
    <property type="match status" value="1"/>
</dbReference>
<dbReference type="PANTHER" id="PTHR12345">
    <property type="entry name" value="SYNTENIN RELATED"/>
    <property type="match status" value="1"/>
</dbReference>
<feature type="compositionally biased region" description="Polar residues" evidence="4">
    <location>
        <begin position="148"/>
        <end position="158"/>
    </location>
</feature>
<feature type="domain" description="PDZ" evidence="6">
    <location>
        <begin position="1522"/>
        <end position="1607"/>
    </location>
</feature>
<feature type="compositionally biased region" description="Polar residues" evidence="4">
    <location>
        <begin position="1043"/>
        <end position="1060"/>
    </location>
</feature>
<keyword evidence="3" id="KW-0677">Repeat</keyword>
<evidence type="ECO:0000259" key="5">
    <source>
        <dbReference type="PROSITE" id="PS01179"/>
    </source>
</evidence>
<dbReference type="SUPFAM" id="SSF50729">
    <property type="entry name" value="PH domain-like"/>
    <property type="match status" value="1"/>
</dbReference>
<feature type="compositionally biased region" description="Polar residues" evidence="4">
    <location>
        <begin position="626"/>
        <end position="643"/>
    </location>
</feature>
<feature type="compositionally biased region" description="Polar residues" evidence="4">
    <location>
        <begin position="773"/>
        <end position="794"/>
    </location>
</feature>
<feature type="compositionally biased region" description="Low complexity" evidence="4">
    <location>
        <begin position="1011"/>
        <end position="1022"/>
    </location>
</feature>
<feature type="compositionally biased region" description="Basic and acidic residues" evidence="4">
    <location>
        <begin position="51"/>
        <end position="76"/>
    </location>
</feature>
<dbReference type="GO" id="GO:0007268">
    <property type="term" value="P:chemical synaptic transmission"/>
    <property type="evidence" value="ECO:0007669"/>
    <property type="project" value="TreeGrafter"/>
</dbReference>
<keyword evidence="1" id="KW-0813">Transport</keyword>
<feature type="compositionally biased region" description="Low complexity" evidence="4">
    <location>
        <begin position="885"/>
        <end position="896"/>
    </location>
</feature>
<feature type="domain" description="PID" evidence="5">
    <location>
        <begin position="1326"/>
        <end position="1509"/>
    </location>
</feature>
<feature type="compositionally biased region" description="Acidic residues" evidence="4">
    <location>
        <begin position="436"/>
        <end position="455"/>
    </location>
</feature>
<feature type="compositionally biased region" description="Basic and acidic residues" evidence="4">
    <location>
        <begin position="456"/>
        <end position="472"/>
    </location>
</feature>
<reference evidence="8" key="1">
    <citation type="journal article" date="2014" name="PLoS ONE">
        <title>The genome and linkage map of the northern pike (Esox lucius): conserved synteny revealed between the salmonid sister group and the Neoteleostei.</title>
        <authorList>
            <person name="Rondeau E.B."/>
            <person name="Minkley D.R."/>
            <person name="Leong J.S."/>
            <person name="Messmer A.M."/>
            <person name="Jantzen J.R."/>
            <person name="von Schalburg K.R."/>
            <person name="Lemon C."/>
            <person name="Bird N.H."/>
            <person name="Koop B.F."/>
        </authorList>
    </citation>
    <scope>NUCLEOTIDE SEQUENCE</scope>
</reference>
<feature type="compositionally biased region" description="Polar residues" evidence="4">
    <location>
        <begin position="1023"/>
        <end position="1032"/>
    </location>
</feature>